<comment type="function">
    <text evidence="6">Transcriptional repressor that regulates multiple aspects of plant growth and development.</text>
</comment>
<keyword evidence="4 6" id="KW-0804">Transcription</keyword>
<dbReference type="InterPro" id="IPR038933">
    <property type="entry name" value="Ovate"/>
</dbReference>
<organism evidence="9 10">
    <name type="scientific">Canna indica</name>
    <name type="common">Indian-shot</name>
    <dbReference type="NCBI Taxonomy" id="4628"/>
    <lineage>
        <taxon>Eukaryota</taxon>
        <taxon>Viridiplantae</taxon>
        <taxon>Streptophyta</taxon>
        <taxon>Embryophyta</taxon>
        <taxon>Tracheophyta</taxon>
        <taxon>Spermatophyta</taxon>
        <taxon>Magnoliopsida</taxon>
        <taxon>Liliopsida</taxon>
        <taxon>Zingiberales</taxon>
        <taxon>Cannaceae</taxon>
        <taxon>Canna</taxon>
    </lineage>
</organism>
<feature type="compositionally biased region" description="Low complexity" evidence="7">
    <location>
        <begin position="183"/>
        <end position="192"/>
    </location>
</feature>
<evidence type="ECO:0000256" key="3">
    <source>
        <dbReference type="ARBA" id="ARBA00023015"/>
    </source>
</evidence>
<dbReference type="Proteomes" id="UP001327560">
    <property type="component" value="Chromosome 4"/>
</dbReference>
<feature type="region of interest" description="Disordered" evidence="7">
    <location>
        <begin position="1"/>
        <end position="64"/>
    </location>
</feature>
<protein>
    <recommendedName>
        <fullName evidence="6">Transcription repressor</fullName>
    </recommendedName>
    <alternativeName>
        <fullName evidence="6">Ovate family protein</fullName>
    </alternativeName>
</protein>
<dbReference type="InterPro" id="IPR006458">
    <property type="entry name" value="Ovate_C"/>
</dbReference>
<evidence type="ECO:0000256" key="1">
    <source>
        <dbReference type="ARBA" id="ARBA00004123"/>
    </source>
</evidence>
<evidence type="ECO:0000256" key="5">
    <source>
        <dbReference type="ARBA" id="ARBA00023242"/>
    </source>
</evidence>
<keyword evidence="5 6" id="KW-0539">Nucleus</keyword>
<dbReference type="NCBIfam" id="TIGR01568">
    <property type="entry name" value="A_thal_3678"/>
    <property type="match status" value="1"/>
</dbReference>
<feature type="region of interest" description="Disordered" evidence="7">
    <location>
        <begin position="183"/>
        <end position="205"/>
    </location>
</feature>
<feature type="domain" description="OVATE" evidence="8">
    <location>
        <begin position="118"/>
        <end position="182"/>
    </location>
</feature>
<evidence type="ECO:0000256" key="2">
    <source>
        <dbReference type="ARBA" id="ARBA00022491"/>
    </source>
</evidence>
<keyword evidence="10" id="KW-1185">Reference proteome</keyword>
<feature type="compositionally biased region" description="Low complexity" evidence="7">
    <location>
        <begin position="9"/>
        <end position="23"/>
    </location>
</feature>
<keyword evidence="3 6" id="KW-0805">Transcription regulation</keyword>
<dbReference type="GO" id="GO:0045892">
    <property type="term" value="P:negative regulation of DNA-templated transcription"/>
    <property type="evidence" value="ECO:0007669"/>
    <property type="project" value="UniProtKB-UniRule"/>
</dbReference>
<proteinExistence type="predicted"/>
<evidence type="ECO:0000313" key="9">
    <source>
        <dbReference type="EMBL" id="WOL03510.1"/>
    </source>
</evidence>
<reference evidence="9 10" key="1">
    <citation type="submission" date="2023-10" db="EMBL/GenBank/DDBJ databases">
        <title>Chromosome-scale genome assembly provides insights into flower coloration mechanisms of Canna indica.</title>
        <authorList>
            <person name="Li C."/>
        </authorList>
    </citation>
    <scope>NUCLEOTIDE SEQUENCE [LARGE SCALE GENOMIC DNA]</scope>
    <source>
        <tissue evidence="9">Flower</tissue>
    </source>
</reference>
<evidence type="ECO:0000259" key="8">
    <source>
        <dbReference type="PROSITE" id="PS51754"/>
    </source>
</evidence>
<sequence>MRDTAHNMSSSSSSSSSLFSSSPPLLPPFPWPSCRHPRTRSFRSSKLEKEEVEEELSESERSSAAEWKSFSAASEGAAAAAEEAVIRGLRSERLFFEPGGATSRSILQGVPFEGSVAVAVESVDPYGDFRRSMQEMVMAHGSGGSGAAAAAWLEEMLGWYLKVNGKKSHGIILLAFLDLISSLPSPSSPSSSRTFGRIEEEDDVK</sequence>
<evidence type="ECO:0000256" key="6">
    <source>
        <dbReference type="RuleBase" id="RU367028"/>
    </source>
</evidence>
<dbReference type="AlphaFoldDB" id="A0AAQ3QCI8"/>
<dbReference type="EMBL" id="CP136893">
    <property type="protein sequence ID" value="WOL03510.1"/>
    <property type="molecule type" value="Genomic_DNA"/>
</dbReference>
<dbReference type="PANTHER" id="PTHR33057:SF26">
    <property type="entry name" value="TRANSCRIPTION REPRESSOR OFP13"/>
    <property type="match status" value="1"/>
</dbReference>
<comment type="subcellular location">
    <subcellularLocation>
        <location evidence="1 6">Nucleus</location>
    </subcellularLocation>
</comment>
<keyword evidence="2 6" id="KW-0678">Repressor</keyword>
<dbReference type="PROSITE" id="PS51754">
    <property type="entry name" value="OVATE"/>
    <property type="match status" value="1"/>
</dbReference>
<dbReference type="Pfam" id="PF04844">
    <property type="entry name" value="Ovate"/>
    <property type="match status" value="1"/>
</dbReference>
<evidence type="ECO:0000313" key="10">
    <source>
        <dbReference type="Proteomes" id="UP001327560"/>
    </source>
</evidence>
<gene>
    <name evidence="9" type="ORF">Cni_G12230</name>
</gene>
<evidence type="ECO:0000256" key="4">
    <source>
        <dbReference type="ARBA" id="ARBA00023163"/>
    </source>
</evidence>
<accession>A0AAQ3QCI8</accession>
<evidence type="ECO:0000256" key="7">
    <source>
        <dbReference type="SAM" id="MobiDB-lite"/>
    </source>
</evidence>
<name>A0AAQ3QCI8_9LILI</name>
<dbReference type="GO" id="GO:0005634">
    <property type="term" value="C:nucleus"/>
    <property type="evidence" value="ECO:0007669"/>
    <property type="project" value="UniProtKB-SubCell"/>
</dbReference>
<dbReference type="PANTHER" id="PTHR33057">
    <property type="entry name" value="TRANSCRIPTION REPRESSOR OFP7-RELATED"/>
    <property type="match status" value="1"/>
</dbReference>